<comment type="caution">
    <text evidence="1">The sequence shown here is derived from an EMBL/GenBank/DDBJ whole genome shotgun (WGS) entry which is preliminary data.</text>
</comment>
<gene>
    <name evidence="1" type="ORF">BV25DRAFT_1870058</name>
</gene>
<keyword evidence="2" id="KW-1185">Reference proteome</keyword>
<dbReference type="Proteomes" id="UP000814140">
    <property type="component" value="Unassembled WGS sequence"/>
</dbReference>
<proteinExistence type="predicted"/>
<evidence type="ECO:0000313" key="2">
    <source>
        <dbReference type="Proteomes" id="UP000814140"/>
    </source>
</evidence>
<reference evidence="1" key="2">
    <citation type="journal article" date="2022" name="New Phytol.">
        <title>Evolutionary transition to the ectomycorrhizal habit in the genomes of a hyperdiverse lineage of mushroom-forming fungi.</title>
        <authorList>
            <person name="Looney B."/>
            <person name="Miyauchi S."/>
            <person name="Morin E."/>
            <person name="Drula E."/>
            <person name="Courty P.E."/>
            <person name="Kohler A."/>
            <person name="Kuo A."/>
            <person name="LaButti K."/>
            <person name="Pangilinan J."/>
            <person name="Lipzen A."/>
            <person name="Riley R."/>
            <person name="Andreopoulos W."/>
            <person name="He G."/>
            <person name="Johnson J."/>
            <person name="Nolan M."/>
            <person name="Tritt A."/>
            <person name="Barry K.W."/>
            <person name="Grigoriev I.V."/>
            <person name="Nagy L.G."/>
            <person name="Hibbett D."/>
            <person name="Henrissat B."/>
            <person name="Matheny P.B."/>
            <person name="Labbe J."/>
            <person name="Martin F.M."/>
        </authorList>
    </citation>
    <scope>NUCLEOTIDE SEQUENCE</scope>
    <source>
        <strain evidence="1">HHB10654</strain>
    </source>
</reference>
<protein>
    <submittedName>
        <fullName evidence="1">Kinase-like protein</fullName>
    </submittedName>
</protein>
<organism evidence="1 2">
    <name type="scientific">Artomyces pyxidatus</name>
    <dbReference type="NCBI Taxonomy" id="48021"/>
    <lineage>
        <taxon>Eukaryota</taxon>
        <taxon>Fungi</taxon>
        <taxon>Dikarya</taxon>
        <taxon>Basidiomycota</taxon>
        <taxon>Agaricomycotina</taxon>
        <taxon>Agaricomycetes</taxon>
        <taxon>Russulales</taxon>
        <taxon>Auriscalpiaceae</taxon>
        <taxon>Artomyces</taxon>
    </lineage>
</organism>
<sequence>MLQYTVHPPPLSFSNASKKNSQSGSSSFRFLSNDPSKSPRRQFSPHSALTQKRPVDDLPEDHLPAAISISPLQFPLSVSTSYSSSSLPSPSFPPASLPKQVPRHSHYPSRPDSLMELSPALSSRHSARSSHIEDVLSHGDLVGEGISLQGEHLRLVPIDASHQPPADDYLEPAKEFEVVRRLGTGSYAVVYLVREVLSRPTPSEDDHIIPGGRLELDESSFGRAPIEYGREYAIKLLSKADLDEEALAAQLSEATIHQSLPPHPNIVTLHRTLETSAFLLLLLEYVPGEDLFYFLEQARDHYDADPSTVDTSFPSSQTPPTPGLLSSMHPDQLLSHTRLRLIASMFSQMCEAVAVCHDTSVFHRDIKPENFIVTDGWTTNPDGTRERKVVVKLTDFGLSTTDVESYDMDCGSAPYMSYECRNNVAPVYKPRAADVWSLGIVLVNMLYHYNPWTDTAHGGCSSFEQFRQQPISFLMQRFTGMTLPVANFLVDNVFCILDDPTDDSQRIGAREFSAWVKDLPTRLGPQQHARPTHSRVASAASITGHPISSVPPSRRPSSRASMANASPLRPPVALSGVSRSRAPSLGPAFEHDLGEFEREHGETQLPPVLDQEDEEEHEDVDGRSVSRRSTSTKRRKRGARKGKGTTPTSDHDQTSDMLASASQTLARELSRASKTQILNSPSTTSIRSRPPIPDTPPPVPTSPVVVKKPSKWKLSFGKSSAERAVGDRPSPIGAILEPPTRSEGSGNGAPRQMGTTAQHVSSLIMGLNADDAPTSFSRGRQPKATPPPPLPLTSAGSDLSEGWGPASARSPGRSGHGHAIEQWATSVERRGASPTSSRSGRPLASSASSMASSNWRSSMASTNTSTSAFTKYSNPSVRSVSTYATSVSSSSSNWRNAQSKPPSSIPATPSPSTPSPHSARGKAPFNPNAPPRPPPNVKIMSGVPWELSELPRQLHPNPNGDVFTQPPMRKPRPRKPKSQKLDTINERPGATPQKRDATPMKSKSSTCVRQVVRSVHPLLSPQKSVLLVL</sequence>
<accession>A0ACB8T2Y0</accession>
<dbReference type="EMBL" id="MU277205">
    <property type="protein sequence ID" value="KAI0062852.1"/>
    <property type="molecule type" value="Genomic_DNA"/>
</dbReference>
<reference evidence="1" key="1">
    <citation type="submission" date="2021-03" db="EMBL/GenBank/DDBJ databases">
        <authorList>
            <consortium name="DOE Joint Genome Institute"/>
            <person name="Ahrendt S."/>
            <person name="Looney B.P."/>
            <person name="Miyauchi S."/>
            <person name="Morin E."/>
            <person name="Drula E."/>
            <person name="Courty P.E."/>
            <person name="Chicoki N."/>
            <person name="Fauchery L."/>
            <person name="Kohler A."/>
            <person name="Kuo A."/>
            <person name="Labutti K."/>
            <person name="Pangilinan J."/>
            <person name="Lipzen A."/>
            <person name="Riley R."/>
            <person name="Andreopoulos W."/>
            <person name="He G."/>
            <person name="Johnson J."/>
            <person name="Barry K.W."/>
            <person name="Grigoriev I.V."/>
            <person name="Nagy L."/>
            <person name="Hibbett D."/>
            <person name="Henrissat B."/>
            <person name="Matheny P.B."/>
            <person name="Labbe J."/>
            <person name="Martin F."/>
        </authorList>
    </citation>
    <scope>NUCLEOTIDE SEQUENCE</scope>
    <source>
        <strain evidence="1">HHB10654</strain>
    </source>
</reference>
<evidence type="ECO:0000313" key="1">
    <source>
        <dbReference type="EMBL" id="KAI0062852.1"/>
    </source>
</evidence>
<name>A0ACB8T2Y0_9AGAM</name>